<protein>
    <submittedName>
        <fullName evidence="1">ATP-binding protein</fullName>
    </submittedName>
</protein>
<dbReference type="InterPro" id="IPR036890">
    <property type="entry name" value="HATPase_C_sf"/>
</dbReference>
<reference evidence="1 2" key="1">
    <citation type="submission" date="2022-01" db="EMBL/GenBank/DDBJ databases">
        <title>Collection of gut derived symbiotic bacterial strains cultured from healthy donors.</title>
        <authorList>
            <person name="Lin H."/>
            <person name="Kohout C."/>
            <person name="Waligurski E."/>
            <person name="Pamer E.G."/>
        </authorList>
    </citation>
    <scope>NUCLEOTIDE SEQUENCE [LARGE SCALE GENOMIC DNA]</scope>
    <source>
        <strain evidence="1 2">DFI.7.58</strain>
    </source>
</reference>
<evidence type="ECO:0000313" key="1">
    <source>
        <dbReference type="EMBL" id="MCG4611925.1"/>
    </source>
</evidence>
<name>A0ABS9MM79_9FIRM</name>
<sequence>MRKFGINLRGRIKNFNLPKNQPLIPLFEAIVNSIHAIDERKKLGEDFNAYITIKIIRSNQMSFDANELAPISSFEIIDNGVGFNEENLNSFMESDSTYKAAIGGKGVGRFSWLIAFEKADIESIYWDRDSYVKREFEFSAANSEINDTLTECQDQKDNRTSIRLENCMEPYAKVLPKRGLTVALRIIQHCLVYFISSDCPKIILVDDDESYDLNQIFHEKIQTEENSVTIEIGNETFELLHVKAEENSVNGNKLYLCAHNRLVETKELDKYITDLDREIYEKSGFWYIGVLRGSYLDDNVDMNRLSFNIPDGGTLDSLANIVTIDQIMKSVIVEVSKFLSDYLQPIAQNKMKRISDYVTYKAPQFRHLLKYMSDDIAHIKPNLSDDKLDDELHRIKREFDRHTTQENVKLLSDLNKGAITSDEYIERFGQQIEKINSANGAALAEYVAHRKVILDLMEFAIRRQDDGRFQKESFLHNLIYPMRTTASDIPYSNHNLWLIDEKLAYCSYISSDISFDNNPKEKRTDIMVLDNPVAVSDEENRGREYETIVLFELKRPMRNDYSNGSNPVNQLYEYVTKLKGNNVKDKDGRIIRVGDNTQFYLYAVCDITSTLEQVLTFHDFTQTPDKMGYYRYHEKMNAYIEILSYDKIISDAQKRNKILFDKLGI</sequence>
<keyword evidence="2" id="KW-1185">Reference proteome</keyword>
<dbReference type="Proteomes" id="UP001298681">
    <property type="component" value="Unassembled WGS sequence"/>
</dbReference>
<evidence type="ECO:0000313" key="2">
    <source>
        <dbReference type="Proteomes" id="UP001298681"/>
    </source>
</evidence>
<dbReference type="RefSeq" id="WP_087234226.1">
    <property type="nucleotide sequence ID" value="NZ_JAKNHQ010000029.1"/>
</dbReference>
<keyword evidence="1" id="KW-0067">ATP-binding</keyword>
<gene>
    <name evidence="1" type="ORF">L0P57_13420</name>
</gene>
<dbReference type="GO" id="GO:0005524">
    <property type="term" value="F:ATP binding"/>
    <property type="evidence" value="ECO:0007669"/>
    <property type="project" value="UniProtKB-KW"/>
</dbReference>
<comment type="caution">
    <text evidence="1">The sequence shown here is derived from an EMBL/GenBank/DDBJ whole genome shotgun (WGS) entry which is preliminary data.</text>
</comment>
<keyword evidence="1" id="KW-0547">Nucleotide-binding</keyword>
<dbReference type="Gene3D" id="3.30.565.10">
    <property type="entry name" value="Histidine kinase-like ATPase, C-terminal domain"/>
    <property type="match status" value="1"/>
</dbReference>
<proteinExistence type="predicted"/>
<accession>A0ABS9MM79</accession>
<organism evidence="1 2">
    <name type="scientific">Anaeromassilibacillus senegalensis</name>
    <dbReference type="NCBI Taxonomy" id="1673717"/>
    <lineage>
        <taxon>Bacteria</taxon>
        <taxon>Bacillati</taxon>
        <taxon>Bacillota</taxon>
        <taxon>Clostridia</taxon>
        <taxon>Eubacteriales</taxon>
        <taxon>Acutalibacteraceae</taxon>
        <taxon>Anaeromassilibacillus</taxon>
    </lineage>
</organism>
<dbReference type="EMBL" id="JAKNHQ010000029">
    <property type="protein sequence ID" value="MCG4611925.1"/>
    <property type="molecule type" value="Genomic_DNA"/>
</dbReference>
<dbReference type="SUPFAM" id="SSF55874">
    <property type="entry name" value="ATPase domain of HSP90 chaperone/DNA topoisomerase II/histidine kinase"/>
    <property type="match status" value="1"/>
</dbReference>